<dbReference type="AlphaFoldDB" id="A0A932MPN5"/>
<keyword evidence="1 3" id="KW-0808">Transferase</keyword>
<name>A0A932MPN5_UNCTE</name>
<feature type="region of interest" description="Disordered" evidence="2">
    <location>
        <begin position="371"/>
        <end position="403"/>
    </location>
</feature>
<evidence type="ECO:0000313" key="3">
    <source>
        <dbReference type="EMBL" id="MBI3128817.1"/>
    </source>
</evidence>
<evidence type="ECO:0000313" key="4">
    <source>
        <dbReference type="Proteomes" id="UP000782312"/>
    </source>
</evidence>
<organism evidence="3 4">
    <name type="scientific">Tectimicrobiota bacterium</name>
    <dbReference type="NCBI Taxonomy" id="2528274"/>
    <lineage>
        <taxon>Bacteria</taxon>
        <taxon>Pseudomonadati</taxon>
        <taxon>Nitrospinota/Tectimicrobiota group</taxon>
        <taxon>Candidatus Tectimicrobiota</taxon>
    </lineage>
</organism>
<dbReference type="Gene3D" id="3.30.1540.10">
    <property type="entry name" value="formyl-coa transferase, domain 3"/>
    <property type="match status" value="1"/>
</dbReference>
<dbReference type="InterPro" id="IPR050483">
    <property type="entry name" value="CoA-transferase_III_domain"/>
</dbReference>
<comment type="caution">
    <text evidence="3">The sequence shown here is derived from an EMBL/GenBank/DDBJ whole genome shotgun (WGS) entry which is preliminary data.</text>
</comment>
<dbReference type="Proteomes" id="UP000782312">
    <property type="component" value="Unassembled WGS sequence"/>
</dbReference>
<dbReference type="EMBL" id="JACPUR010000035">
    <property type="protein sequence ID" value="MBI3128817.1"/>
    <property type="molecule type" value="Genomic_DNA"/>
</dbReference>
<dbReference type="InterPro" id="IPR023606">
    <property type="entry name" value="CoA-Trfase_III_dom_1_sf"/>
</dbReference>
<accession>A0A932MPN5</accession>
<gene>
    <name evidence="3" type="ORF">HYZ11_14525</name>
</gene>
<evidence type="ECO:0000256" key="2">
    <source>
        <dbReference type="SAM" id="MobiDB-lite"/>
    </source>
</evidence>
<dbReference type="SUPFAM" id="SSF89796">
    <property type="entry name" value="CoA-transferase family III (CaiB/BaiF)"/>
    <property type="match status" value="1"/>
</dbReference>
<dbReference type="InterPro" id="IPR003673">
    <property type="entry name" value="CoA-Trfase_fam_III"/>
</dbReference>
<sequence length="403" mass="43648">MPLSGVRVLDLTRLLPGGQCTLMLAHLGADVVKVEDPVRGDYGRMAAPLDVRGASAFHLYCNLNKRSLALDLKRPEGVDALFRLVKGAHVLVESFRPGVLDRLGVGYARLSRENPRLVYCAITGYGQDGPLAQAPGHDLNFEAMGGTVGLTGPAGGPPYIPGTPFADLGSGMWAAFSVVAALRQAERTGRGQFIDVAMLDTAVGFLAHHAQYFLSCGTPGGRETTRHNGRRPGYRLYPTADGRWLALACSEPKFWKNLCRLIGREEFEGDLSARGERRRGVIAALEDTFRKRALEEWLALFEGEEVCVSPVLEVEEVFSHPQVQARDLVIEPPHPAGGTHPALRLPARFPGAGPRRLRPAPGLGQHSREVLEEAGFSPEEIGRLFASGASHEGREPEGETLSE</sequence>
<proteinExistence type="predicted"/>
<dbReference type="PANTHER" id="PTHR48207">
    <property type="entry name" value="SUCCINATE--HYDROXYMETHYLGLUTARATE COA-TRANSFERASE"/>
    <property type="match status" value="1"/>
</dbReference>
<dbReference type="Pfam" id="PF02515">
    <property type="entry name" value="CoA_transf_3"/>
    <property type="match status" value="1"/>
</dbReference>
<evidence type="ECO:0000256" key="1">
    <source>
        <dbReference type="ARBA" id="ARBA00022679"/>
    </source>
</evidence>
<dbReference type="GO" id="GO:0008410">
    <property type="term" value="F:CoA-transferase activity"/>
    <property type="evidence" value="ECO:0007669"/>
    <property type="project" value="TreeGrafter"/>
</dbReference>
<dbReference type="PANTHER" id="PTHR48207:SF4">
    <property type="entry name" value="BLL6097 PROTEIN"/>
    <property type="match status" value="1"/>
</dbReference>
<reference evidence="3" key="1">
    <citation type="submission" date="2020-07" db="EMBL/GenBank/DDBJ databases">
        <title>Huge and variable diversity of episymbiotic CPR bacteria and DPANN archaea in groundwater ecosystems.</title>
        <authorList>
            <person name="He C.Y."/>
            <person name="Keren R."/>
            <person name="Whittaker M."/>
            <person name="Farag I.F."/>
            <person name="Doudna J."/>
            <person name="Cate J.H.D."/>
            <person name="Banfield J.F."/>
        </authorList>
    </citation>
    <scope>NUCLEOTIDE SEQUENCE</scope>
    <source>
        <strain evidence="3">NC_groundwater_763_Ag_S-0.2um_68_21</strain>
    </source>
</reference>
<protein>
    <submittedName>
        <fullName evidence="3">CoA transferase</fullName>
    </submittedName>
</protein>
<dbReference type="InterPro" id="IPR044855">
    <property type="entry name" value="CoA-Trfase_III_dom3_sf"/>
</dbReference>
<dbReference type="Gene3D" id="3.40.50.10540">
    <property type="entry name" value="Crotonobetainyl-coa:carnitine coa-transferase, domain 1"/>
    <property type="match status" value="1"/>
</dbReference>